<dbReference type="Proteomes" id="UP000031549">
    <property type="component" value="Unassembled WGS sequence"/>
</dbReference>
<organism evidence="2 3">
    <name type="scientific">Hassallia byssoidea VB512170</name>
    <dbReference type="NCBI Taxonomy" id="1304833"/>
    <lineage>
        <taxon>Bacteria</taxon>
        <taxon>Bacillati</taxon>
        <taxon>Cyanobacteriota</taxon>
        <taxon>Cyanophyceae</taxon>
        <taxon>Nostocales</taxon>
        <taxon>Tolypothrichaceae</taxon>
        <taxon>Hassallia</taxon>
    </lineage>
</organism>
<feature type="transmembrane region" description="Helical" evidence="1">
    <location>
        <begin position="60"/>
        <end position="84"/>
    </location>
</feature>
<evidence type="ECO:0000256" key="1">
    <source>
        <dbReference type="SAM" id="Phobius"/>
    </source>
</evidence>
<feature type="transmembrane region" description="Helical" evidence="1">
    <location>
        <begin position="239"/>
        <end position="259"/>
    </location>
</feature>
<feature type="transmembrane region" description="Helical" evidence="1">
    <location>
        <begin position="178"/>
        <end position="200"/>
    </location>
</feature>
<evidence type="ECO:0000313" key="3">
    <source>
        <dbReference type="Proteomes" id="UP000031549"/>
    </source>
</evidence>
<dbReference type="PANTHER" id="PTHR36840:SF1">
    <property type="entry name" value="BLL5714 PROTEIN"/>
    <property type="match status" value="1"/>
</dbReference>
<feature type="transmembrane region" description="Helical" evidence="1">
    <location>
        <begin position="154"/>
        <end position="172"/>
    </location>
</feature>
<protein>
    <submittedName>
        <fullName evidence="2">Low temperature requirement protein A</fullName>
    </submittedName>
</protein>
<keyword evidence="1" id="KW-0472">Membrane</keyword>
<evidence type="ECO:0000313" key="2">
    <source>
        <dbReference type="EMBL" id="NEU71075.1"/>
    </source>
</evidence>
<keyword evidence="3" id="KW-1185">Reference proteome</keyword>
<feature type="transmembrane region" description="Helical" evidence="1">
    <location>
        <begin position="212"/>
        <end position="233"/>
    </location>
</feature>
<proteinExistence type="predicted"/>
<reference evidence="2 3" key="1">
    <citation type="journal article" date="2015" name="Genome Announc.">
        <title>Draft Genome Sequence of Cyanobacterium Hassallia byssoidea Strain VB512170, Isolated from Monuments in India.</title>
        <authorList>
            <person name="Singh D."/>
            <person name="Chandrababunaidu M.M."/>
            <person name="Panda A."/>
            <person name="Sen D."/>
            <person name="Bhattacharyya S."/>
            <person name="Adhikary S.P."/>
            <person name="Tripathy S."/>
        </authorList>
    </citation>
    <scope>NUCLEOTIDE SEQUENCE [LARGE SCALE GENOMIC DNA]</scope>
    <source>
        <strain evidence="2 3">VB512170</strain>
    </source>
</reference>
<feature type="transmembrane region" description="Helical" evidence="1">
    <location>
        <begin position="312"/>
        <end position="332"/>
    </location>
</feature>
<keyword evidence="1" id="KW-0812">Transmembrane</keyword>
<dbReference type="InterPro" id="IPR010640">
    <property type="entry name" value="Low_temperature_requirement_A"/>
</dbReference>
<sequence>MRQETRIPHLTNDRWRQPRLRVDSDEEGLRHASWIELFFDLVFVVAIAELSHTLETHLSLIGFLQFAALFVPCWWAWTLFTFYADRYDTDDVVHRLLILSGMLAIIFLAANVHNAFNNGAIGFTLAYVATRSIVLMLYIRVVQYVSVARANLNLYLRSYIPSTILWLASIAFGEPTRYILWAIAMTIELLTPILGSRLLTGTPVHPSHLPERFGLLTLIVLGEEIVSVASTTAGGNWDLLPTIAAVFGFAIAACLWWLYFNFLETAVIIRGIRSVHVYNYGHLPIVMGLALVAVGTEHTIHEASHHVLSFGARWALCGGVALYMLSISIISVTACRRNFSWLMVASVAIALTLAIFGGLLPALTLQGLLLAMLVIKVSIEILKTKFTATREDEIIKMETRD</sequence>
<dbReference type="AlphaFoldDB" id="A0A846H0I6"/>
<feature type="transmembrane region" description="Helical" evidence="1">
    <location>
        <begin position="37"/>
        <end position="54"/>
    </location>
</feature>
<name>A0A846H0I6_9CYAN</name>
<gene>
    <name evidence="2" type="ORF">PI95_000410</name>
</gene>
<comment type="caution">
    <text evidence="2">The sequence shown here is derived from an EMBL/GenBank/DDBJ whole genome shotgun (WGS) entry which is preliminary data.</text>
</comment>
<dbReference type="EMBL" id="JTCM02000001">
    <property type="protein sequence ID" value="NEU71075.1"/>
    <property type="molecule type" value="Genomic_DNA"/>
</dbReference>
<accession>A0A846H0I6</accession>
<dbReference type="RefSeq" id="WP_052325785.1">
    <property type="nucleotide sequence ID" value="NZ_JTCM02000001.1"/>
</dbReference>
<feature type="transmembrane region" description="Helical" evidence="1">
    <location>
        <begin position="280"/>
        <end position="300"/>
    </location>
</feature>
<dbReference type="PANTHER" id="PTHR36840">
    <property type="entry name" value="BLL5714 PROTEIN"/>
    <property type="match status" value="1"/>
</dbReference>
<keyword evidence="1" id="KW-1133">Transmembrane helix</keyword>
<dbReference type="Pfam" id="PF06772">
    <property type="entry name" value="LtrA"/>
    <property type="match status" value="1"/>
</dbReference>
<feature type="transmembrane region" description="Helical" evidence="1">
    <location>
        <begin position="339"/>
        <end position="357"/>
    </location>
</feature>
<feature type="transmembrane region" description="Helical" evidence="1">
    <location>
        <begin position="120"/>
        <end position="142"/>
    </location>
</feature>
<feature type="transmembrane region" description="Helical" evidence="1">
    <location>
        <begin position="96"/>
        <end position="114"/>
    </location>
</feature>